<sequence length="182" mass="21529">MNVTVGLNIYIRYSTVLLQRPVFPVQSHRDRFILGRRKCKSWVPDRTGLHLHIHSRKFKKYIYGTVITDNMQPVTKKIIKGMKWMVYTMDTPANYYTSYNEARNRDGSCAPMSFRRTRCGYEEVSDSGITFFYDRISSCNDRHIDEVVRVSIEDRIRIVMEDITFMQEQRDSDSDITFTVIE</sequence>
<organism evidence="1">
    <name type="scientific">Nitrosopumivirus cobalaminus</name>
    <dbReference type="NCBI Taxonomy" id="3158414"/>
    <lineage>
        <taxon>Viruses</taxon>
    </lineage>
</organism>
<dbReference type="EMBL" id="PP848464">
    <property type="protein sequence ID" value="XBQ68740.1"/>
    <property type="molecule type" value="Genomic_DNA"/>
</dbReference>
<gene>
    <name evidence="1" type="ORF">ZGOWGMRN_CDS_0002</name>
</gene>
<protein>
    <submittedName>
        <fullName evidence="1">Uncharacterized protein</fullName>
    </submittedName>
</protein>
<accession>A0AAU7N433</accession>
<proteinExistence type="predicted"/>
<name>A0AAU7N433_9VIRU</name>
<evidence type="ECO:0000313" key="1">
    <source>
        <dbReference type="EMBL" id="XBQ68740.1"/>
    </source>
</evidence>
<reference evidence="1" key="1">
    <citation type="submission" date="2024-05" db="EMBL/GenBank/DDBJ databases">
        <title>The simplest Porifera holobiont: glass sponge Aphrocallistes beatrix thrives with only two symbionts.</title>
        <authorList>
            <person name="N Garritano A."/>
            <person name="A Allen M."/>
            <person name="Thomas T."/>
        </authorList>
    </citation>
    <scope>NUCLEOTIDE SEQUENCE</scope>
    <source>
        <strain evidence="1">AB1</strain>
    </source>
</reference>